<keyword evidence="5" id="KW-1185">Reference proteome</keyword>
<evidence type="ECO:0000259" key="3">
    <source>
        <dbReference type="Pfam" id="PF03364"/>
    </source>
</evidence>
<dbReference type="Gene3D" id="3.30.530.20">
    <property type="match status" value="1"/>
</dbReference>
<name>A0A7X1ZHD4_9PROT</name>
<dbReference type="GO" id="GO:0045333">
    <property type="term" value="P:cellular respiration"/>
    <property type="evidence" value="ECO:0007669"/>
    <property type="project" value="InterPro"/>
</dbReference>
<organism evidence="4 5">
    <name type="scientific">Roseospira navarrensis</name>
    <dbReference type="NCBI Taxonomy" id="140058"/>
    <lineage>
        <taxon>Bacteria</taxon>
        <taxon>Pseudomonadati</taxon>
        <taxon>Pseudomonadota</taxon>
        <taxon>Alphaproteobacteria</taxon>
        <taxon>Rhodospirillales</taxon>
        <taxon>Rhodospirillaceae</taxon>
        <taxon>Roseospira</taxon>
    </lineage>
</organism>
<feature type="compositionally biased region" description="Low complexity" evidence="2">
    <location>
        <begin position="249"/>
        <end position="262"/>
    </location>
</feature>
<evidence type="ECO:0000313" key="5">
    <source>
        <dbReference type="Proteomes" id="UP000434582"/>
    </source>
</evidence>
<dbReference type="InterPro" id="IPR005031">
    <property type="entry name" value="COQ10_START"/>
</dbReference>
<evidence type="ECO:0000313" key="4">
    <source>
        <dbReference type="EMBL" id="MQX38525.1"/>
    </source>
</evidence>
<evidence type="ECO:0000256" key="1">
    <source>
        <dbReference type="ARBA" id="ARBA00008918"/>
    </source>
</evidence>
<feature type="compositionally biased region" description="Basic residues" evidence="2">
    <location>
        <begin position="1"/>
        <end position="26"/>
    </location>
</feature>
<proteinExistence type="inferred from homology"/>
<dbReference type="EMBL" id="WIVE01000118">
    <property type="protein sequence ID" value="MQX38525.1"/>
    <property type="molecule type" value="Genomic_DNA"/>
</dbReference>
<dbReference type="PANTHER" id="PTHR12901:SF10">
    <property type="entry name" value="COENZYME Q-BINDING PROTEIN COQ10, MITOCHONDRIAL"/>
    <property type="match status" value="1"/>
</dbReference>
<dbReference type="InterPro" id="IPR023393">
    <property type="entry name" value="START-like_dom_sf"/>
</dbReference>
<gene>
    <name evidence="4" type="ORF">GHC57_18595</name>
</gene>
<comment type="similarity">
    <text evidence="1">Belongs to the ribosome association toxin RatA family.</text>
</comment>
<accession>A0A7X1ZHD4</accession>
<feature type="region of interest" description="Disordered" evidence="2">
    <location>
        <begin position="1"/>
        <end position="66"/>
    </location>
</feature>
<dbReference type="PANTHER" id="PTHR12901">
    <property type="entry name" value="SPERM PROTEIN HOMOLOG"/>
    <property type="match status" value="1"/>
</dbReference>
<reference evidence="4 5" key="1">
    <citation type="submission" date="2019-10" db="EMBL/GenBank/DDBJ databases">
        <title>Draft whole-genome sequence of the purple nonsulfur photosynthetic bacterium Roseospira navarrensis DSM 15114.</title>
        <authorList>
            <person name="Kyndt J.A."/>
            <person name="Meyer T.E."/>
        </authorList>
    </citation>
    <scope>NUCLEOTIDE SEQUENCE [LARGE SCALE GENOMIC DNA]</scope>
    <source>
        <strain evidence="4 5">DSM 15114</strain>
    </source>
</reference>
<dbReference type="GO" id="GO:0048039">
    <property type="term" value="F:ubiquinone binding"/>
    <property type="evidence" value="ECO:0007669"/>
    <property type="project" value="InterPro"/>
</dbReference>
<dbReference type="Proteomes" id="UP000434582">
    <property type="component" value="Unassembled WGS sequence"/>
</dbReference>
<dbReference type="AlphaFoldDB" id="A0A7X1ZHD4"/>
<dbReference type="SUPFAM" id="SSF55961">
    <property type="entry name" value="Bet v1-like"/>
    <property type="match status" value="1"/>
</dbReference>
<protein>
    <recommendedName>
        <fullName evidence="3">Coenzyme Q-binding protein COQ10 START domain-containing protein</fullName>
    </recommendedName>
</protein>
<feature type="region of interest" description="Disordered" evidence="2">
    <location>
        <begin position="235"/>
        <end position="279"/>
    </location>
</feature>
<dbReference type="CDD" id="cd07813">
    <property type="entry name" value="COQ10p_like"/>
    <property type="match status" value="1"/>
</dbReference>
<sequence>MRPLSRKRRTRRLAPVARPRRLRVVIRRGPPGPNASDATPSNGQGLRRSGARIRRKSGGIGLQPPIPRFTVRLRKGMMPRALSSSGGLDRSVPWSLPMRQSVQRVVHHDRERVFDLVADVEAYPTFLPLWKSARVTGRDAGGYRTHQALGIGPAKLDFDSRTDLTYPDRIVINASGPTVRQLHMTWTFEAMDAGRCRVGLDLVVEVHSKMLQKLLQATYGEMAPRMITSFETRARAVARGAAPPPPSASSPGASSPGAASPGAEPPGSAPRGGPRGPVP</sequence>
<comment type="caution">
    <text evidence="4">The sequence shown here is derived from an EMBL/GenBank/DDBJ whole genome shotgun (WGS) entry which is preliminary data.</text>
</comment>
<evidence type="ECO:0000256" key="2">
    <source>
        <dbReference type="SAM" id="MobiDB-lite"/>
    </source>
</evidence>
<dbReference type="Pfam" id="PF03364">
    <property type="entry name" value="Polyketide_cyc"/>
    <property type="match status" value="1"/>
</dbReference>
<dbReference type="InterPro" id="IPR044996">
    <property type="entry name" value="COQ10-like"/>
</dbReference>
<feature type="domain" description="Coenzyme Q-binding protein COQ10 START" evidence="3">
    <location>
        <begin position="106"/>
        <end position="231"/>
    </location>
</feature>